<comment type="caution">
    <text evidence="8">The sequence shown here is derived from an EMBL/GenBank/DDBJ whole genome shotgun (WGS) entry which is preliminary data.</text>
</comment>
<dbReference type="InterPro" id="IPR036737">
    <property type="entry name" value="OmpA-like_sf"/>
</dbReference>
<dbReference type="RefSeq" id="WP_270896708.1">
    <property type="nucleotide sequence ID" value="NZ_JBHSPF010000017.1"/>
</dbReference>
<accession>A0ABW0U4D0</accession>
<evidence type="ECO:0000256" key="1">
    <source>
        <dbReference type="ARBA" id="ARBA00004442"/>
    </source>
</evidence>
<dbReference type="CDD" id="cd07185">
    <property type="entry name" value="OmpA_C-like"/>
    <property type="match status" value="1"/>
</dbReference>
<dbReference type="InterPro" id="IPR006664">
    <property type="entry name" value="OMP_bac"/>
</dbReference>
<organism evidence="8 9">
    <name type="scientific">Aliibacillus thermotolerans</name>
    <dbReference type="NCBI Taxonomy" id="1834418"/>
    <lineage>
        <taxon>Bacteria</taxon>
        <taxon>Bacillati</taxon>
        <taxon>Bacillota</taxon>
        <taxon>Bacilli</taxon>
        <taxon>Bacillales</taxon>
        <taxon>Bacillaceae</taxon>
        <taxon>Aliibacillus</taxon>
    </lineage>
</organism>
<dbReference type="Proteomes" id="UP001596143">
    <property type="component" value="Unassembled WGS sequence"/>
</dbReference>
<evidence type="ECO:0000256" key="4">
    <source>
        <dbReference type="PROSITE-ProRule" id="PRU00473"/>
    </source>
</evidence>
<sequence>MSKARVAFAFIIVCTLVTAGCTENTKNNENDIEATSMEESQDEVSEANNDHITPEEESSDDLNVWIGGEVTVDDDEIIVEGESNIMPGATISANGISEGGMAVGAMQQQAKVEEDGSFHFQFPGRDDRTVIHLRLSTVGNSEAREYYGRNLENVTGPQVYLTQQEGQYEVRATIELDPEQETPYTIPIEIPEWEEIPEDYGEPEVWMEVDVTTDHQYIYFKGRSNLVEGARLGGNLKGASDNIVPFAFDHNHVQRDGTFETKIRYRTLSEGMYMPITFEPSPYSWDNVKEVYGERGEKLEGALVHTTEDGNKYVEYIVELDVPALTPPEEVAMTMEEEEIKLQVPDDLLFDFDESVLKTEAKETLDEIIDDLEKLEADATLHINGHTDNVGDPDYNMELSKQRAEAVFTYLEENGEISHLNIHTNGYGETEPIASNEDEEGRSMNRRVEIVINPQVE</sequence>
<dbReference type="InterPro" id="IPR006665">
    <property type="entry name" value="OmpA-like"/>
</dbReference>
<evidence type="ECO:0000256" key="2">
    <source>
        <dbReference type="ARBA" id="ARBA00023136"/>
    </source>
</evidence>
<evidence type="ECO:0000313" key="8">
    <source>
        <dbReference type="EMBL" id="MFC5627993.1"/>
    </source>
</evidence>
<proteinExistence type="predicted"/>
<evidence type="ECO:0000256" key="3">
    <source>
        <dbReference type="ARBA" id="ARBA00023237"/>
    </source>
</evidence>
<dbReference type="Gene3D" id="3.30.1330.60">
    <property type="entry name" value="OmpA-like domain"/>
    <property type="match status" value="1"/>
</dbReference>
<gene>
    <name evidence="8" type="ORF">ACFPTR_03680</name>
</gene>
<evidence type="ECO:0000259" key="7">
    <source>
        <dbReference type="PROSITE" id="PS51123"/>
    </source>
</evidence>
<feature type="domain" description="OmpA-like" evidence="7">
    <location>
        <begin position="337"/>
        <end position="456"/>
    </location>
</feature>
<dbReference type="PROSITE" id="PS51123">
    <property type="entry name" value="OMPA_2"/>
    <property type="match status" value="1"/>
</dbReference>
<name>A0ABW0U4D0_9BACI</name>
<evidence type="ECO:0000256" key="5">
    <source>
        <dbReference type="SAM" id="MobiDB-lite"/>
    </source>
</evidence>
<dbReference type="SUPFAM" id="SSF103088">
    <property type="entry name" value="OmpA-like"/>
    <property type="match status" value="1"/>
</dbReference>
<dbReference type="PROSITE" id="PS51257">
    <property type="entry name" value="PROKAR_LIPOPROTEIN"/>
    <property type="match status" value="1"/>
</dbReference>
<evidence type="ECO:0000313" key="9">
    <source>
        <dbReference type="Proteomes" id="UP001596143"/>
    </source>
</evidence>
<dbReference type="PRINTS" id="PR01021">
    <property type="entry name" value="OMPADOMAIN"/>
</dbReference>
<dbReference type="EMBL" id="JBHSPF010000017">
    <property type="protein sequence ID" value="MFC5627993.1"/>
    <property type="molecule type" value="Genomic_DNA"/>
</dbReference>
<evidence type="ECO:0000256" key="6">
    <source>
        <dbReference type="SAM" id="SignalP"/>
    </source>
</evidence>
<reference evidence="9" key="1">
    <citation type="journal article" date="2019" name="Int. J. Syst. Evol. Microbiol.">
        <title>The Global Catalogue of Microorganisms (GCM) 10K type strain sequencing project: providing services to taxonomists for standard genome sequencing and annotation.</title>
        <authorList>
            <consortium name="The Broad Institute Genomics Platform"/>
            <consortium name="The Broad Institute Genome Sequencing Center for Infectious Disease"/>
            <person name="Wu L."/>
            <person name="Ma J."/>
        </authorList>
    </citation>
    <scope>NUCLEOTIDE SEQUENCE [LARGE SCALE GENOMIC DNA]</scope>
    <source>
        <strain evidence="9">CGMCC 1.15790</strain>
    </source>
</reference>
<keyword evidence="3" id="KW-0998">Cell outer membrane</keyword>
<keyword evidence="2 4" id="KW-0472">Membrane</keyword>
<dbReference type="InterPro" id="IPR050330">
    <property type="entry name" value="Bact_OuterMem_StrucFunc"/>
</dbReference>
<feature type="signal peptide" evidence="6">
    <location>
        <begin position="1"/>
        <end position="19"/>
    </location>
</feature>
<protein>
    <submittedName>
        <fullName evidence="8">OmpA family protein</fullName>
    </submittedName>
</protein>
<feature type="chain" id="PRO_5045810524" evidence="6">
    <location>
        <begin position="20"/>
        <end position="457"/>
    </location>
</feature>
<keyword evidence="9" id="KW-1185">Reference proteome</keyword>
<dbReference type="PANTHER" id="PTHR30329">
    <property type="entry name" value="STATOR ELEMENT OF FLAGELLAR MOTOR COMPLEX"/>
    <property type="match status" value="1"/>
</dbReference>
<feature type="region of interest" description="Disordered" evidence="5">
    <location>
        <begin position="422"/>
        <end position="441"/>
    </location>
</feature>
<keyword evidence="6" id="KW-0732">Signal</keyword>
<dbReference type="Pfam" id="PF00691">
    <property type="entry name" value="OmpA"/>
    <property type="match status" value="1"/>
</dbReference>
<comment type="subcellular location">
    <subcellularLocation>
        <location evidence="1">Cell outer membrane</location>
    </subcellularLocation>
</comment>
<feature type="region of interest" description="Disordered" evidence="5">
    <location>
        <begin position="35"/>
        <end position="59"/>
    </location>
</feature>
<dbReference type="PANTHER" id="PTHR30329:SF21">
    <property type="entry name" value="LIPOPROTEIN YIAD-RELATED"/>
    <property type="match status" value="1"/>
</dbReference>